<evidence type="ECO:0000256" key="12">
    <source>
        <dbReference type="ARBA" id="ARBA00023303"/>
    </source>
</evidence>
<dbReference type="InterPro" id="IPR052192">
    <property type="entry name" value="Insect_Ionotropic_Sensory_Rcpt"/>
</dbReference>
<dbReference type="GO" id="GO:0038023">
    <property type="term" value="F:signaling receptor activity"/>
    <property type="evidence" value="ECO:0007669"/>
    <property type="project" value="InterPro"/>
</dbReference>
<feature type="site" description="Crucial to convey clamshell closure to channel opening" evidence="14">
    <location>
        <position position="630"/>
    </location>
</feature>
<evidence type="ECO:0000256" key="14">
    <source>
        <dbReference type="PIRSR" id="PIRSR601508-2"/>
    </source>
</evidence>
<dbReference type="EMBL" id="BMAW01048740">
    <property type="protein sequence ID" value="GFS67548.1"/>
    <property type="molecule type" value="Genomic_DNA"/>
</dbReference>
<dbReference type="Pfam" id="PF10613">
    <property type="entry name" value="Lig_chan-Glu_bd"/>
    <property type="match status" value="1"/>
</dbReference>
<evidence type="ECO:0000256" key="8">
    <source>
        <dbReference type="ARBA" id="ARBA00023136"/>
    </source>
</evidence>
<keyword evidence="19" id="KW-1185">Reference proteome</keyword>
<evidence type="ECO:0000256" key="9">
    <source>
        <dbReference type="ARBA" id="ARBA00023170"/>
    </source>
</evidence>
<evidence type="ECO:0000259" key="17">
    <source>
        <dbReference type="SMART" id="SM00918"/>
    </source>
</evidence>
<dbReference type="AlphaFoldDB" id="A0A8X6KQZ9"/>
<feature type="transmembrane region" description="Helical" evidence="15">
    <location>
        <begin position="834"/>
        <end position="852"/>
    </location>
</feature>
<evidence type="ECO:0000256" key="5">
    <source>
        <dbReference type="ARBA" id="ARBA00022692"/>
    </source>
</evidence>
<evidence type="ECO:0000256" key="7">
    <source>
        <dbReference type="ARBA" id="ARBA00023065"/>
    </source>
</evidence>
<feature type="transmembrane region" description="Helical" evidence="15">
    <location>
        <begin position="526"/>
        <end position="546"/>
    </location>
</feature>
<dbReference type="InterPro" id="IPR019594">
    <property type="entry name" value="Glu/Gly-bd"/>
</dbReference>
<dbReference type="PANTHER" id="PTHR42643">
    <property type="entry name" value="IONOTROPIC RECEPTOR 20A-RELATED"/>
    <property type="match status" value="1"/>
</dbReference>
<evidence type="ECO:0000256" key="3">
    <source>
        <dbReference type="ARBA" id="ARBA00022448"/>
    </source>
</evidence>
<keyword evidence="10" id="KW-0325">Glycoprotein</keyword>
<reference evidence="18" key="1">
    <citation type="submission" date="2020-08" db="EMBL/GenBank/DDBJ databases">
        <title>Multicomponent nature underlies the extraordinary mechanical properties of spider dragline silk.</title>
        <authorList>
            <person name="Kono N."/>
            <person name="Nakamura H."/>
            <person name="Mori M."/>
            <person name="Yoshida Y."/>
            <person name="Ohtoshi R."/>
            <person name="Malay A.D."/>
            <person name="Moran D.A.P."/>
            <person name="Tomita M."/>
            <person name="Numata K."/>
            <person name="Arakawa K."/>
        </authorList>
    </citation>
    <scope>NUCLEOTIDE SEQUENCE</scope>
</reference>
<accession>A0A8X6KQZ9</accession>
<dbReference type="Proteomes" id="UP000887013">
    <property type="component" value="Unassembled WGS sequence"/>
</dbReference>
<dbReference type="PANTHER" id="PTHR42643:SF24">
    <property type="entry name" value="IONOTROPIC RECEPTOR 60A"/>
    <property type="match status" value="1"/>
</dbReference>
<evidence type="ECO:0000313" key="18">
    <source>
        <dbReference type="EMBL" id="GFS67548.1"/>
    </source>
</evidence>
<keyword evidence="11" id="KW-1071">Ligand-gated ion channel</keyword>
<keyword evidence="3" id="KW-0813">Transport</keyword>
<keyword evidence="8 15" id="KW-0472">Membrane</keyword>
<evidence type="ECO:0000256" key="10">
    <source>
        <dbReference type="ARBA" id="ARBA00023180"/>
    </source>
</evidence>
<evidence type="ECO:0000256" key="11">
    <source>
        <dbReference type="ARBA" id="ARBA00023286"/>
    </source>
</evidence>
<dbReference type="PRINTS" id="PR00177">
    <property type="entry name" value="NMDARECEPTOR"/>
</dbReference>
<evidence type="ECO:0000256" key="6">
    <source>
        <dbReference type="ARBA" id="ARBA00022989"/>
    </source>
</evidence>
<evidence type="ECO:0000256" key="2">
    <source>
        <dbReference type="ARBA" id="ARBA00008685"/>
    </source>
</evidence>
<dbReference type="Pfam" id="PF00060">
    <property type="entry name" value="Lig_chan"/>
    <property type="match status" value="1"/>
</dbReference>
<keyword evidence="7" id="KW-0406">Ion transport</keyword>
<dbReference type="OrthoDB" id="6415956at2759"/>
<dbReference type="FunFam" id="1.10.287.70:FF:000143">
    <property type="entry name" value="Probable glutamate receptor"/>
    <property type="match status" value="1"/>
</dbReference>
<evidence type="ECO:0000256" key="13">
    <source>
        <dbReference type="PIRSR" id="PIRSR601508-1"/>
    </source>
</evidence>
<keyword evidence="6 15" id="KW-1133">Transmembrane helix</keyword>
<keyword evidence="4" id="KW-1003">Cell membrane</keyword>
<dbReference type="SMART" id="SM00918">
    <property type="entry name" value="Lig_chan-Glu_bd"/>
    <property type="match status" value="1"/>
</dbReference>
<dbReference type="Gene3D" id="3.40.190.10">
    <property type="entry name" value="Periplasmic binding protein-like II"/>
    <property type="match status" value="1"/>
</dbReference>
<feature type="domain" description="Ionotropic glutamate receptor L-glutamate and glycine-binding" evidence="17">
    <location>
        <begin position="414"/>
        <end position="474"/>
    </location>
</feature>
<protein>
    <submittedName>
        <fullName evidence="18">Probable glutamate receptor</fullName>
    </submittedName>
</protein>
<feature type="binding site" evidence="13">
    <location>
        <position position="706"/>
    </location>
    <ligand>
        <name>L-glutamate</name>
        <dbReference type="ChEBI" id="CHEBI:29985"/>
    </ligand>
</feature>
<feature type="binding site" evidence="13">
    <location>
        <position position="651"/>
    </location>
    <ligand>
        <name>L-glutamate</name>
        <dbReference type="ChEBI" id="CHEBI:29985"/>
    </ligand>
</feature>
<keyword evidence="12" id="KW-0407">Ion channel</keyword>
<evidence type="ECO:0000256" key="15">
    <source>
        <dbReference type="SAM" id="Phobius"/>
    </source>
</evidence>
<dbReference type="GO" id="GO:0005886">
    <property type="term" value="C:plasma membrane"/>
    <property type="evidence" value="ECO:0007669"/>
    <property type="project" value="UniProtKB-SubCell"/>
</dbReference>
<evidence type="ECO:0000256" key="1">
    <source>
        <dbReference type="ARBA" id="ARBA00004651"/>
    </source>
</evidence>
<comment type="similarity">
    <text evidence="2">Belongs to the glutamate-gated ion channel (TC 1.A.10.1) family.</text>
</comment>
<keyword evidence="9 18" id="KW-0675">Receptor</keyword>
<dbReference type="SUPFAM" id="SSF53850">
    <property type="entry name" value="Periplasmic binding protein-like II"/>
    <property type="match status" value="1"/>
</dbReference>
<gene>
    <name evidence="18" type="ORF">NPIL_235572</name>
</gene>
<feature type="chain" id="PRO_5036476652" evidence="16">
    <location>
        <begin position="19"/>
        <end position="898"/>
    </location>
</feature>
<dbReference type="InterPro" id="IPR001320">
    <property type="entry name" value="Iontro_rcpt_C"/>
</dbReference>
<proteinExistence type="inferred from homology"/>
<evidence type="ECO:0000256" key="4">
    <source>
        <dbReference type="ARBA" id="ARBA00022475"/>
    </source>
</evidence>
<dbReference type="Gene3D" id="1.10.287.70">
    <property type="match status" value="1"/>
</dbReference>
<name>A0A8X6KQZ9_NEPPI</name>
<dbReference type="GO" id="GO:0050906">
    <property type="term" value="P:detection of stimulus involved in sensory perception"/>
    <property type="evidence" value="ECO:0007669"/>
    <property type="project" value="UniProtKB-ARBA"/>
</dbReference>
<keyword evidence="16" id="KW-0732">Signal</keyword>
<dbReference type="GO" id="GO:0015276">
    <property type="term" value="F:ligand-gated monoatomic ion channel activity"/>
    <property type="evidence" value="ECO:0007669"/>
    <property type="project" value="InterPro"/>
</dbReference>
<comment type="subcellular location">
    <subcellularLocation>
        <location evidence="1">Cell membrane</location>
        <topology evidence="1">Multi-pass membrane protein</topology>
    </subcellularLocation>
</comment>
<feature type="transmembrane region" description="Helical" evidence="15">
    <location>
        <begin position="593"/>
        <end position="613"/>
    </location>
</feature>
<feature type="binding site" evidence="13">
    <location>
        <position position="489"/>
    </location>
    <ligand>
        <name>L-glutamate</name>
        <dbReference type="ChEBI" id="CHEBI:29985"/>
    </ligand>
</feature>
<evidence type="ECO:0000256" key="16">
    <source>
        <dbReference type="SAM" id="SignalP"/>
    </source>
</evidence>
<evidence type="ECO:0000313" key="19">
    <source>
        <dbReference type="Proteomes" id="UP000887013"/>
    </source>
</evidence>
<comment type="caution">
    <text evidence="18">The sequence shown here is derived from an EMBL/GenBank/DDBJ whole genome shotgun (WGS) entry which is preliminary data.</text>
</comment>
<organism evidence="18 19">
    <name type="scientific">Nephila pilipes</name>
    <name type="common">Giant wood spider</name>
    <name type="synonym">Nephila maculata</name>
    <dbReference type="NCBI Taxonomy" id="299642"/>
    <lineage>
        <taxon>Eukaryota</taxon>
        <taxon>Metazoa</taxon>
        <taxon>Ecdysozoa</taxon>
        <taxon>Arthropoda</taxon>
        <taxon>Chelicerata</taxon>
        <taxon>Arachnida</taxon>
        <taxon>Araneae</taxon>
        <taxon>Araneomorphae</taxon>
        <taxon>Entelegynae</taxon>
        <taxon>Araneoidea</taxon>
        <taxon>Nephilidae</taxon>
        <taxon>Nephila</taxon>
    </lineage>
</organism>
<sequence>MFHLLFILLLFQVTAAEAKKIIFNVLRDSNGYDKEFIPVVKLVMDSSLVQATPLPYVIRSIDPSLPLEHQIQGVCSQETDFEVLLSATSCDLLSVLARQSASMGLLHFAVNVDHCRGKGVPVFLDRKPQSDVTQAIVDVVQQRNKRADIVIIHDTDYELPVTVKTLLKELTRRSIRYSYLVYDSQVDRMAHRLESIRQGSKELTTVVLADFSVFKAVLDGMYAHEKLNSDVTYMIVNDGWESSNPEIDFPQPVNYTIDLQLLLLKRRIGDDISTALTHITKHITGEKWPLKWKTHMGREDMYVSAVVFNIAMAAKLIWDIEQESSKGKCMYTNGTYSFASMVTESMRRMGILSDYLKYVLLRNIPDSPSTEIFKPIGFWDSQKDPRFGYYSKGIERKLIFENRVIVIAMPFNPPYTINTNEDENTTEGGAAARLFDYLTKRLKFKYRAVHPDDNEWGVQMEYGKWSGAVGMILDRTADLVPFLGITRGRNRVVEFSEPVLTTSTAILVQRPREPPRTLIFLRPFSAQVWVCISLTIPVMAFVLYYVHRKSSRYVTKKENVKKKKGGLFNYRNCFWYMYGAILQQGGVHLPETISARIVVCFWWLFVMIVMATYSGNLIAYLTFPEADWKVTSMHDLARKQSITILIQEGTSIHQEIEESPVEALQLIRKRFEFDRNALLISNISDALPMIKGGTAAFAEDFYVLSDLIKAEHNKTSRCQLALAPSKFLEIYLAIAARKGSPYLKDIDILKHGCEHRLIYISSKENTCETKFFQSEHIRLIRWSSSFIRVHLRHLWHGGLVQHWAKQFAQLNSHECYFVTTTLRGGRKDVTLNDLFGAFMMLICGLGIASIAICTEKVWRKIKRFNASKKNALGGKSNIFFIRGVVMVTAKDSKGIKKR</sequence>
<dbReference type="InterPro" id="IPR001508">
    <property type="entry name" value="Iono_Glu_rcpt_met"/>
</dbReference>
<feature type="signal peptide" evidence="16">
    <location>
        <begin position="1"/>
        <end position="18"/>
    </location>
</feature>
<keyword evidence="5 15" id="KW-0812">Transmembrane</keyword>